<organism evidence="2 3">
    <name type="scientific">Fusarium vanettenii (strain ATCC MYA-4622 / CBS 123669 / FGSC 9596 / NRRL 45880 / 77-13-4)</name>
    <name type="common">Fusarium solani subsp. pisi</name>
    <dbReference type="NCBI Taxonomy" id="660122"/>
    <lineage>
        <taxon>Eukaryota</taxon>
        <taxon>Fungi</taxon>
        <taxon>Dikarya</taxon>
        <taxon>Ascomycota</taxon>
        <taxon>Pezizomycotina</taxon>
        <taxon>Sordariomycetes</taxon>
        <taxon>Hypocreomycetidae</taxon>
        <taxon>Hypocreales</taxon>
        <taxon>Nectriaceae</taxon>
        <taxon>Fusarium</taxon>
        <taxon>Fusarium solani species complex</taxon>
        <taxon>Fusarium vanettenii</taxon>
    </lineage>
</organism>
<evidence type="ECO:0000313" key="2">
    <source>
        <dbReference type="EMBL" id="EEU42119.1"/>
    </source>
</evidence>
<accession>C7Z269</accession>
<dbReference type="HOGENOM" id="CLU_562708_0_0_1"/>
<name>C7Z269_FUSV7</name>
<dbReference type="RefSeq" id="XP_003047832.1">
    <property type="nucleotide sequence ID" value="XM_003047786.1"/>
</dbReference>
<feature type="region of interest" description="Disordered" evidence="1">
    <location>
        <begin position="417"/>
        <end position="465"/>
    </location>
</feature>
<gene>
    <name evidence="2" type="ORF">NECHADRAFT_86045</name>
</gene>
<feature type="compositionally biased region" description="Basic and acidic residues" evidence="1">
    <location>
        <begin position="431"/>
        <end position="465"/>
    </location>
</feature>
<dbReference type="OrthoDB" id="5153901at2759"/>
<dbReference type="OMA" id="MEMEFRT"/>
<dbReference type="EMBL" id="GG698906">
    <property type="protein sequence ID" value="EEU42119.1"/>
    <property type="molecule type" value="Genomic_DNA"/>
</dbReference>
<reference evidence="2 3" key="1">
    <citation type="journal article" date="2009" name="PLoS Genet.">
        <title>The genome of Nectria haematococca: contribution of supernumerary chromosomes to gene expansion.</title>
        <authorList>
            <person name="Coleman J.J."/>
            <person name="Rounsley S.D."/>
            <person name="Rodriguez-Carres M."/>
            <person name="Kuo A."/>
            <person name="Wasmann C.C."/>
            <person name="Grimwood J."/>
            <person name="Schmutz J."/>
            <person name="Taga M."/>
            <person name="White G.J."/>
            <person name="Zhou S."/>
            <person name="Schwartz D.C."/>
            <person name="Freitag M."/>
            <person name="Ma L.J."/>
            <person name="Danchin E.G."/>
            <person name="Henrissat B."/>
            <person name="Coutinho P.M."/>
            <person name="Nelson D.R."/>
            <person name="Straney D."/>
            <person name="Napoli C.A."/>
            <person name="Barker B.M."/>
            <person name="Gribskov M."/>
            <person name="Rep M."/>
            <person name="Kroken S."/>
            <person name="Molnar I."/>
            <person name="Rensing C."/>
            <person name="Kennell J.C."/>
            <person name="Zamora J."/>
            <person name="Farman M.L."/>
            <person name="Selker E.U."/>
            <person name="Salamov A."/>
            <person name="Shapiro H."/>
            <person name="Pangilinan J."/>
            <person name="Lindquist E."/>
            <person name="Lamers C."/>
            <person name="Grigoriev I.V."/>
            <person name="Geiser D.M."/>
            <person name="Covert S.F."/>
            <person name="Temporini E."/>
            <person name="Vanetten H.D."/>
        </authorList>
    </citation>
    <scope>NUCLEOTIDE SEQUENCE [LARGE SCALE GENOMIC DNA]</scope>
    <source>
        <strain evidence="3">ATCC MYA-4622 / CBS 123669 / FGSC 9596 / NRRL 45880 / 77-13-4</strain>
    </source>
</reference>
<dbReference type="KEGG" id="nhe:NECHADRAFT_86045"/>
<evidence type="ECO:0000313" key="3">
    <source>
        <dbReference type="Proteomes" id="UP000005206"/>
    </source>
</evidence>
<keyword evidence="3" id="KW-1185">Reference proteome</keyword>
<dbReference type="Proteomes" id="UP000005206">
    <property type="component" value="Chromosome 10"/>
</dbReference>
<dbReference type="eggNOG" id="ENOG502RG8V">
    <property type="taxonomic scope" value="Eukaryota"/>
</dbReference>
<dbReference type="VEuPathDB" id="FungiDB:NECHADRAFT_86045"/>
<dbReference type="InParanoid" id="C7Z269"/>
<protein>
    <submittedName>
        <fullName evidence="2">Uncharacterized protein</fullName>
    </submittedName>
</protein>
<dbReference type="AlphaFoldDB" id="C7Z269"/>
<evidence type="ECO:0000256" key="1">
    <source>
        <dbReference type="SAM" id="MobiDB-lite"/>
    </source>
</evidence>
<dbReference type="GeneID" id="9671800"/>
<sequence length="465" mass="52668">MGNPTIYLEHVFRRVPGPREEILIEKKMSNPWSCRHINYNVRNTSNFRRWCRCFLLMTGWCIFVGLLRDRLAFICGPTATTIEEMTAARFIPPQQIFRPNVVIFLEAVAAAGGAWALTQGITSSRSSREKMEGIAHASTTVAGMILKGAKSGDKKRAKLQLHVFNCLALITAYPVCVLHRLCGNTLDPCVVARCNRAAKRLQRLRPIEKDDPETESTISTSSVTFQEYTRNEKKHFFEMLSLQLEREFRTSFSQPKLPSMASHRVLFNLRNHIDDLSDSFDLGAVRPPILRENADIMGGAGRESSAYAYRDHTTPTVLLWAIDIATRVLCIGLPLQTCTVLSWSMMGRVVFEITGISLIAATALTILSEIWRLWDPYSRGINMYSWTLGVAREIDAMLNDVYDSDIDKNRGLPLRKHGYNNDRNTSINSPLREHGYDEGDKPGCGGREKHGDDEKEMGMYYDRNH</sequence>
<proteinExistence type="predicted"/>